<dbReference type="Gene3D" id="3.40.47.10">
    <property type="match status" value="2"/>
</dbReference>
<evidence type="ECO:0000256" key="10">
    <source>
        <dbReference type="SAM" id="MobiDB-lite"/>
    </source>
</evidence>
<evidence type="ECO:0000256" key="7">
    <source>
        <dbReference type="ARBA" id="ARBA00023268"/>
    </source>
</evidence>
<evidence type="ECO:0000259" key="12">
    <source>
        <dbReference type="PROSITE" id="PS52004"/>
    </source>
</evidence>
<feature type="domain" description="PKS/mFAS DH" evidence="13">
    <location>
        <begin position="2581"/>
        <end position="2858"/>
    </location>
</feature>
<dbReference type="PANTHER" id="PTHR43775">
    <property type="entry name" value="FATTY ACID SYNTHASE"/>
    <property type="match status" value="1"/>
</dbReference>
<dbReference type="Pfam" id="PF08990">
    <property type="entry name" value="Docking"/>
    <property type="match status" value="1"/>
</dbReference>
<dbReference type="GO" id="GO:0031177">
    <property type="term" value="F:phosphopantetheine binding"/>
    <property type="evidence" value="ECO:0007669"/>
    <property type="project" value="InterPro"/>
</dbReference>
<dbReference type="InterPro" id="IPR049552">
    <property type="entry name" value="PKS_DH_N"/>
</dbReference>
<dbReference type="FunFam" id="3.40.366.10:FF:000002">
    <property type="entry name" value="Probable polyketide synthase 2"/>
    <property type="match status" value="2"/>
</dbReference>
<feature type="active site" description="Proton donor; for dehydratase activity" evidence="9">
    <location>
        <position position="2784"/>
    </location>
</feature>
<feature type="domain" description="Ketosynthase family 3 (KS3)" evidence="12">
    <location>
        <begin position="1680"/>
        <end position="2107"/>
    </location>
</feature>
<dbReference type="SMART" id="SM00822">
    <property type="entry name" value="PKS_KR"/>
    <property type="match status" value="2"/>
</dbReference>
<dbReference type="Pfam" id="PF16197">
    <property type="entry name" value="KAsynt_C_assoc"/>
    <property type="match status" value="2"/>
</dbReference>
<dbReference type="GO" id="GO:0033068">
    <property type="term" value="P:macrolide biosynthetic process"/>
    <property type="evidence" value="ECO:0007669"/>
    <property type="project" value="UniProtKB-ARBA"/>
</dbReference>
<dbReference type="InterPro" id="IPR020807">
    <property type="entry name" value="PKS_DH"/>
</dbReference>
<dbReference type="Gene3D" id="3.40.50.720">
    <property type="entry name" value="NAD(P)-binding Rossmann-like Domain"/>
    <property type="match status" value="2"/>
</dbReference>
<dbReference type="CDD" id="cd00833">
    <property type="entry name" value="PKS"/>
    <property type="match status" value="2"/>
</dbReference>
<evidence type="ECO:0000256" key="1">
    <source>
        <dbReference type="ARBA" id="ARBA00001957"/>
    </source>
</evidence>
<dbReference type="InterPro" id="IPR036736">
    <property type="entry name" value="ACP-like_sf"/>
</dbReference>
<dbReference type="Gene3D" id="3.40.50.11460">
    <property type="match status" value="1"/>
</dbReference>
<dbReference type="SUPFAM" id="SSF51735">
    <property type="entry name" value="NAD(P)-binding Rossmann-fold domains"/>
    <property type="match status" value="4"/>
</dbReference>
<dbReference type="Pfam" id="PF18369">
    <property type="entry name" value="PKS_DE"/>
    <property type="match status" value="1"/>
</dbReference>
<dbReference type="PROSITE" id="PS52019">
    <property type="entry name" value="PKS_MFAS_DH"/>
    <property type="match status" value="1"/>
</dbReference>
<keyword evidence="5" id="KW-0808">Transferase</keyword>
<accession>M3BDD1</accession>
<dbReference type="InterPro" id="IPR016036">
    <property type="entry name" value="Malonyl_transacylase_ACP-bd"/>
</dbReference>
<evidence type="ECO:0000256" key="6">
    <source>
        <dbReference type="ARBA" id="ARBA00023194"/>
    </source>
</evidence>
<evidence type="ECO:0000256" key="2">
    <source>
        <dbReference type="ARBA" id="ARBA00004792"/>
    </source>
</evidence>
<feature type="domain" description="Carrier" evidence="11">
    <location>
        <begin position="1583"/>
        <end position="1658"/>
    </location>
</feature>
<dbReference type="InterPro" id="IPR057326">
    <property type="entry name" value="KR_dom"/>
</dbReference>
<dbReference type="PANTHER" id="PTHR43775:SF51">
    <property type="entry name" value="INACTIVE PHENOLPHTHIOCEROL SYNTHESIS POLYKETIDE SYNTHASE TYPE I PKS1-RELATED"/>
    <property type="match status" value="1"/>
</dbReference>
<dbReference type="InterPro" id="IPR015083">
    <property type="entry name" value="NorB/c/GfsB-D-like_docking"/>
</dbReference>
<keyword evidence="3" id="KW-0596">Phosphopantetheine</keyword>
<dbReference type="PROSITE" id="PS50075">
    <property type="entry name" value="CARRIER"/>
    <property type="match status" value="2"/>
</dbReference>
<dbReference type="InterPro" id="IPR014030">
    <property type="entry name" value="Ketoacyl_synth_N"/>
</dbReference>
<proteinExistence type="predicted"/>
<dbReference type="InterPro" id="IPR014031">
    <property type="entry name" value="Ketoacyl_synth_C"/>
</dbReference>
<evidence type="ECO:0000313" key="15">
    <source>
        <dbReference type="Proteomes" id="UP000011740"/>
    </source>
</evidence>
<dbReference type="InterPro" id="IPR036291">
    <property type="entry name" value="NAD(P)-bd_dom_sf"/>
</dbReference>
<comment type="cofactor">
    <cofactor evidence="1">
        <name>pantetheine 4'-phosphate</name>
        <dbReference type="ChEBI" id="CHEBI:47942"/>
    </cofactor>
</comment>
<dbReference type="InterPro" id="IPR016035">
    <property type="entry name" value="Acyl_Trfase/lysoPLipase"/>
</dbReference>
<comment type="caution">
    <text evidence="14">The sequence shown here is derived from an EMBL/GenBank/DDBJ whole genome shotgun (WGS) entry which is preliminary data.</text>
</comment>
<dbReference type="Pfam" id="PF08659">
    <property type="entry name" value="KR"/>
    <property type="match status" value="2"/>
</dbReference>
<dbReference type="InterPro" id="IPR050091">
    <property type="entry name" value="PKS_NRPS_Biosynth_Enz"/>
</dbReference>
<dbReference type="InterPro" id="IPR032821">
    <property type="entry name" value="PKS_assoc"/>
</dbReference>
<feature type="active site" description="Proton acceptor; for dehydratase activity" evidence="9">
    <location>
        <position position="2613"/>
    </location>
</feature>
<evidence type="ECO:0000256" key="5">
    <source>
        <dbReference type="ARBA" id="ARBA00022679"/>
    </source>
</evidence>
<dbReference type="InterPro" id="IPR009081">
    <property type="entry name" value="PP-bd_ACP"/>
</dbReference>
<feature type="region of interest" description="C-terminal hotdog fold" evidence="9">
    <location>
        <begin position="2723"/>
        <end position="2858"/>
    </location>
</feature>
<dbReference type="Gene3D" id="3.30.70.3290">
    <property type="match status" value="2"/>
</dbReference>
<evidence type="ECO:0000259" key="13">
    <source>
        <dbReference type="PROSITE" id="PS52019"/>
    </source>
</evidence>
<evidence type="ECO:0000256" key="8">
    <source>
        <dbReference type="ARBA" id="ARBA00023315"/>
    </source>
</evidence>
<dbReference type="EMBL" id="AORZ01000112">
    <property type="protein sequence ID" value="EME97589.1"/>
    <property type="molecule type" value="Genomic_DNA"/>
</dbReference>
<dbReference type="Gene3D" id="3.40.366.10">
    <property type="entry name" value="Malonyl-Coenzyme A Acyl Carrier Protein, domain 2"/>
    <property type="match status" value="2"/>
</dbReference>
<keyword evidence="6" id="KW-0045">Antibiotic biosynthesis</keyword>
<dbReference type="PATRIC" id="fig|1223523.3.peg.5219"/>
<dbReference type="InterPro" id="IPR049551">
    <property type="entry name" value="PKS_DH_C"/>
</dbReference>
<dbReference type="SMART" id="SM00827">
    <property type="entry name" value="PKS_AT"/>
    <property type="match status" value="2"/>
</dbReference>
<dbReference type="CDD" id="cd08956">
    <property type="entry name" value="KR_3_FAS_SDR_x"/>
    <property type="match status" value="1"/>
</dbReference>
<comment type="pathway">
    <text evidence="2">Antibiotic biosynthesis.</text>
</comment>
<dbReference type="PROSITE" id="PS00606">
    <property type="entry name" value="KS3_1"/>
    <property type="match status" value="1"/>
</dbReference>
<dbReference type="FunFam" id="1.10.1200.10:FF:000007">
    <property type="entry name" value="Probable polyketide synthase pks17"/>
    <property type="match status" value="2"/>
</dbReference>
<dbReference type="Pfam" id="PF00698">
    <property type="entry name" value="Acyl_transf_1"/>
    <property type="match status" value="2"/>
</dbReference>
<reference evidence="14 15" key="1">
    <citation type="journal article" date="2013" name="Genome Announc.">
        <title>Whole-Genome Shotgun Assembly and Analysis of the Genome of Streptomyces mobaraensis DSM 40847, a Strain for Industrial Production of Microbial Transglutaminase.</title>
        <authorList>
            <person name="Yang H."/>
            <person name="He T."/>
            <person name="Wu W."/>
            <person name="Zhu W."/>
            <person name="Lu B."/>
            <person name="Sun W."/>
        </authorList>
    </citation>
    <scope>NUCLEOTIDE SEQUENCE [LARGE SCALE GENOMIC DNA]</scope>
    <source>
        <strain evidence="14 15">DSM 40847</strain>
    </source>
</reference>
<dbReference type="Gene3D" id="1.10.1200.10">
    <property type="entry name" value="ACP-like"/>
    <property type="match status" value="2"/>
</dbReference>
<gene>
    <name evidence="14" type="ORF">H340_25722</name>
</gene>
<evidence type="ECO:0000259" key="11">
    <source>
        <dbReference type="PROSITE" id="PS50075"/>
    </source>
</evidence>
<dbReference type="SMART" id="SM01294">
    <property type="entry name" value="PKS_PP_betabranch"/>
    <property type="match status" value="2"/>
</dbReference>
<dbReference type="Pfam" id="PF00109">
    <property type="entry name" value="ketoacyl-synt"/>
    <property type="match status" value="2"/>
</dbReference>
<dbReference type="GO" id="GO:0006633">
    <property type="term" value="P:fatty acid biosynthetic process"/>
    <property type="evidence" value="ECO:0007669"/>
    <property type="project" value="InterPro"/>
</dbReference>
<dbReference type="Pfam" id="PF14765">
    <property type="entry name" value="PS-DH"/>
    <property type="match status" value="1"/>
</dbReference>
<dbReference type="SUPFAM" id="SSF47336">
    <property type="entry name" value="ACP-like"/>
    <property type="match status" value="2"/>
</dbReference>
<dbReference type="GO" id="GO:0004312">
    <property type="term" value="F:fatty acid synthase activity"/>
    <property type="evidence" value="ECO:0007669"/>
    <property type="project" value="TreeGrafter"/>
</dbReference>
<dbReference type="Pfam" id="PF02801">
    <property type="entry name" value="Ketoacyl-synt_C"/>
    <property type="match status" value="2"/>
</dbReference>
<feature type="region of interest" description="Disordered" evidence="10">
    <location>
        <begin position="1545"/>
        <end position="1564"/>
    </location>
</feature>
<dbReference type="GO" id="GO:0004315">
    <property type="term" value="F:3-oxoacyl-[acyl-carrier-protein] synthase activity"/>
    <property type="evidence" value="ECO:0007669"/>
    <property type="project" value="InterPro"/>
</dbReference>
<dbReference type="RefSeq" id="WP_004951699.1">
    <property type="nucleotide sequence ID" value="NZ_AORZ01000112.1"/>
</dbReference>
<dbReference type="InterPro" id="IPR013968">
    <property type="entry name" value="PKS_KR"/>
</dbReference>
<dbReference type="SMART" id="SM00826">
    <property type="entry name" value="PKS_DH"/>
    <property type="match status" value="1"/>
</dbReference>
<dbReference type="SUPFAM" id="SSF52151">
    <property type="entry name" value="FabD/lysophospholipase-like"/>
    <property type="match status" value="2"/>
</dbReference>
<dbReference type="Gene3D" id="3.10.129.110">
    <property type="entry name" value="Polyketide synthase dehydratase"/>
    <property type="match status" value="1"/>
</dbReference>
<dbReference type="InterPro" id="IPR020806">
    <property type="entry name" value="PKS_PP-bd"/>
</dbReference>
<feature type="domain" description="Ketosynthase family 3 (KS3)" evidence="12">
    <location>
        <begin position="34"/>
        <end position="460"/>
    </location>
</feature>
<keyword evidence="4" id="KW-0597">Phosphoprotein</keyword>
<keyword evidence="8" id="KW-0012">Acyltransferase</keyword>
<dbReference type="Pfam" id="PF21089">
    <property type="entry name" value="PKS_DH_N"/>
    <property type="match status" value="1"/>
</dbReference>
<dbReference type="InterPro" id="IPR049900">
    <property type="entry name" value="PKS_mFAS_DH"/>
</dbReference>
<dbReference type="Pfam" id="PF00550">
    <property type="entry name" value="PP-binding"/>
    <property type="match status" value="2"/>
</dbReference>
<dbReference type="STRING" id="1223523.H340_25722"/>
<evidence type="ECO:0000256" key="4">
    <source>
        <dbReference type="ARBA" id="ARBA00022553"/>
    </source>
</evidence>
<dbReference type="PROSITE" id="PS52004">
    <property type="entry name" value="KS3_2"/>
    <property type="match status" value="2"/>
</dbReference>
<dbReference type="FunFam" id="3.40.47.10:FF:000019">
    <property type="entry name" value="Polyketide synthase type I"/>
    <property type="match status" value="2"/>
</dbReference>
<evidence type="ECO:0000256" key="9">
    <source>
        <dbReference type="PROSITE-ProRule" id="PRU01363"/>
    </source>
</evidence>
<dbReference type="InterPro" id="IPR018201">
    <property type="entry name" value="Ketoacyl_synth_AS"/>
</dbReference>
<dbReference type="SMART" id="SM00825">
    <property type="entry name" value="PKS_KS"/>
    <property type="match status" value="2"/>
</dbReference>
<dbReference type="Proteomes" id="UP000011740">
    <property type="component" value="Unassembled WGS sequence"/>
</dbReference>
<protein>
    <submittedName>
        <fullName evidence="14">Type I polyketide synthase</fullName>
    </submittedName>
</protein>
<feature type="region of interest" description="N-terminal hotdog fold" evidence="9">
    <location>
        <begin position="2581"/>
        <end position="2709"/>
    </location>
</feature>
<name>M3BDD1_STRM1</name>
<dbReference type="InterPro" id="IPR006162">
    <property type="entry name" value="Ppantetheine_attach_site"/>
</dbReference>
<dbReference type="InterPro" id="IPR016039">
    <property type="entry name" value="Thiolase-like"/>
</dbReference>
<dbReference type="InterPro" id="IPR042104">
    <property type="entry name" value="PKS_dehydratase_sf"/>
</dbReference>
<keyword evidence="7" id="KW-0511">Multifunctional enzyme</keyword>
<dbReference type="SMART" id="SM00823">
    <property type="entry name" value="PKS_PP"/>
    <property type="match status" value="2"/>
</dbReference>
<dbReference type="InterPro" id="IPR041618">
    <property type="entry name" value="PKS_DE"/>
</dbReference>
<organism evidence="14 15">
    <name type="scientific">Streptomyces mobaraensis (strain ATCC 29032 / DSM 40847 / JCM 4168 / NBRC 13819 / NCIMB 11159 / IPCR 16-22)</name>
    <dbReference type="NCBI Taxonomy" id="1223523"/>
    <lineage>
        <taxon>Bacteria</taxon>
        <taxon>Bacillati</taxon>
        <taxon>Actinomycetota</taxon>
        <taxon>Actinomycetes</taxon>
        <taxon>Kitasatosporales</taxon>
        <taxon>Streptomycetaceae</taxon>
        <taxon>Streptomyces</taxon>
    </lineage>
</organism>
<evidence type="ECO:0000256" key="3">
    <source>
        <dbReference type="ARBA" id="ARBA00022450"/>
    </source>
</evidence>
<evidence type="ECO:0000313" key="14">
    <source>
        <dbReference type="EMBL" id="EME97589.1"/>
    </source>
</evidence>
<dbReference type="SUPFAM" id="SSF53901">
    <property type="entry name" value="Thiolase-like"/>
    <property type="match status" value="2"/>
</dbReference>
<dbReference type="PROSITE" id="PS00012">
    <property type="entry name" value="PHOSPHOPANTETHEINE"/>
    <property type="match status" value="2"/>
</dbReference>
<dbReference type="InterPro" id="IPR020841">
    <property type="entry name" value="PKS_Beta-ketoAc_synthase_dom"/>
</dbReference>
<dbReference type="SUPFAM" id="SSF55048">
    <property type="entry name" value="Probable ACP-binding domain of malonyl-CoA ACP transacylase"/>
    <property type="match status" value="2"/>
</dbReference>
<sequence>MTASSEEVIKALRVSLKEAEQLRQQNRKLTEAQSEPIAIVGMACRLPGDVRSPEDLWRLVATGTDAITPFPEDRGWDVDALYDPDPDTPGRTYVREGGFVHDADRFDADFFGISPREATAMHPQQRLLLETAWEAFERAGIDPSSVRGTRTGVFAGVMQMDYASRLRKTPEDLEGYLMTGGQGSVVSGRIAYTLGLEGPAVTVDTACSSSLVAAHLACQSLRRQECTLALAGGVTVMADTLGFVEFSRQRALSPDGRCRSFAAGAEGTGWAEGAGVLLLERLSDARRNGHRILAVLRGSAVNQDGGSSGFSAPNGPAQQRVIRDALAGARLTPADVDAVEAHGTGTKLGDPIEAQALLATYGQGRPADRPLWLGSLKSNLGHTQAAAGVAGVIKMVMALRHGVLPRTLHVDEPTPHVDWDAGGVALLTEERAWPEAARPRRAAVSSFGISGTNAHVILEQAPADGADEPTGAGAVADGSGVLPWLLSARTPEALREQAARLRADVTGHPEWPAGEVGWSLATGRTALEQRAVVIGGDREELLTGLTALTTGDAAPTLVTGTTGGGSLGRPVFVFPGQGSQWLGMAVELLGSSEVFAGRMADCERALAPFVEWSLVDVLRGADGAPGLDRVDVVQPALWAVMVSLAELWRSAGVEPAAVVGHSQGEIAAACVAGGLSLEDGARVVALRSRALLEIAGEGGMVSVALPAAAAEELIAAWDGRISVAALNGPHSTVVCGDAGALDELLERCEGDGIRARRVPVDYASHSAHVERIRERIRDELADVRPRSGSVPFHSTLTGEVFDTAGLDADYWYRNLRNTVRFQSVVEGLLAAGHRAFVECSAHPVLTVGIEETAQEADVPAVVVGSLRRDEGDWRRFLTSMAEAYTRGLAVDWPSLFSGGARRLVDLPTYAFQHRRYWLEETAPDAAGSSADGPEAGFWSAVEDGDADALAAALRVEDDEQRTSVASLLPVLSSWRRRSRERDAVDGWRYRIGWKPVGAAGAGPSGTWLVVLPEGLGDDPWPTAAVDALTTCGASVVTVSPPAADAGRDALADSVRTALAGAEPAGVLSFLALDTRPWADRPDTGTGVFLTLGLVQALGDAGVTAPLWCATRGAVATGPSDPPADPVQAQVWGLGRVVAVEHSERWGGLLDLPADTDPDERTLDRLCAALTAGGPATGGPAGTGAGTAVPRAEAAETVIGSVESGAGAVGTVIGAAASGGDAVGSAIGTAASGGGTAGSAAGTAVPSSAAARRATGAAESAEDQLAVRPAGLFARRMLAAPLGDARPARDWKPRGTVLVTGGTGVLGRRLAEWLAASGAEHVVLVSRRGADAPGARELRDELAASGTDVTLAACDLADRAAVAALLAGLAEDGRTVRTVLHTAAHIELDRVDTTTYDALADAVGAKMAGARHLADLLDPAELDAFVMFSSIASVWGSGEHAAYAAANAAIDAFAEHGRARGLPLTTVAWGVWEDAVRTWEDHGLDVADRRRRVREQGLPLMRTDLALAALRQVLDHRDTFVAVADIDWERFVPLFTSARPSALLRDLPQARPAKDDGTAGAAPAGEGAELRDRLAGLSPADRRRALLDLVRTHAVAVLGHSAPDAIGAERAFKELGFESLTAVGLRNRLASATGLRLPATLVFDYPTPLALAAHLAGLILGDTPAPAAPAAPAPALPAADDDPIAIVGMACRFPGGVETPEDLWRLVATGGDAVSGFPADRGWRLDDLYDPDPDRLGTSYVREGGFVHGADRFDAGFFGISPREAVAMDPQQRLLLETAWEAFERAGIGREALRGSATGSFIGAMTNGYGPRPQDAPREIGDYVVTGSVTSVVSGRLAYAFGLEGPAVTVETACSSSLVALHLACQALRTGDCSLALAGGSVVMPTPDAFVGFSRLRGLARDGRCKAFSDDADGFGLSEGAGVVLLERLSEARRNGHQVLAVVRGSAVNQDGASNGLAAPNGPSQQRVIREALANARVAAADVDTVEAHGTGTKLGDPIEAQALLATYGQERPADRPLWLGTVKSNIGHTQAAAGVAGVIKTVLALRHGVLPRTLHVGELSTHVDWSAGGVEVLTEQRAWPDTPGRPRRAGVSAFGISGTNAHVILEQAPEDEPAAAPADEPEAGTGVLPWAVSARSPQALRAQAARLADAVGDADPARVGWTLASGRSAFEHRAVVVGDGIGELRDGLRALAGGEVAAAGVVSGVASVVESDGPVFVFPGQGSQWAGMAVELLDSSEVFAGRIAECERALAPFVDWSLTGVLRQVPGAPGLDRVDVVQPVLWAAMVSLAALWRSAGVEPVAVVGHSQGEIAAACVAGGLSLEDGARVVALRSRALLEIAGEGGMVSVALPAAGTEALIAAWDGRVSVAALNGPRSTVVSGEAAALDELLAHCEGEEIRARRVPVDYASHSAHVERIRERIRRELADIRPRTGTVPFHSTLTGEVVDTAGLDADYWYRNLRGTVRFQSVVEGLLAAGHRAFVECSAHPVLTVGIEETAQDADVPAVVVGSLRRDEGGRRRFLTSLAEAHTQGLPVDWTTVFPAGARHRVDLPTYAFQRERFWVDAPRPAGDVGQAGLADAGHPLLGAGVALAGGEGLLFTGRLSTESHPWLADHAVWGTVLLPGTALVELAAYAGDQAGCGTLEELTLQAPLVLPETGAVDVQVRLGAPDGDGRRPVGIHSRSATSAREFTDDGWVCHATGTLGTAPAAEPAAPAAGAWPPAAAIPVDLDGLYERLAADGFGYGPAFQGLRAAWRTEDAFLAEVRLDPEQQADAARFGVHPALLDAALHTTLLDGVDQVRLPFAWTGVEVHATGATALRVRLARTGPDTVSLTTTDTTGRPVASVASLAVRPVRPEQLRNAATGVRDALFRIDWLDWTEPAERAGGQGGTWAVLGSSPEADALAAALADAGTSAAVHPDVASLPAEAAPDVLLLPWTEAGADPAAATHTAVHRALAVLRDCLAAPALENTRLVWVTRGAVSAVEGEDVTDLPAAAVHGALRSARVEHPGRFAAVDLDREPASVRALASVPFADEPWAAVRAGRVLVPRLARAGAADAPAVAPGDGTVLITGGTGTLGGLLARHLVTVHGVRNLLLAGRRGPDAPGAAELVTELTALGARVTAVACDVADRDALARVVAAAEPPLTGVVHAAGVLDDGVVTALTPDRVSAVLRPKADAAWHLHELTRDAGLSMFVLFSGAGSTLGNGGQANYGAANAFLDGLAAHRRALGLPGLSMAWGHWADASAMTGAMDDADRARMRRSGVLPLTAAEGLALFDAALGQDRAFVLPARLDLAALRAGTGTPPPLLRALAAPAGRRAAAAQPAVDEGGLAARLAGLPPAERGSVLLDLVRAHVATVLGYASPDEVDTGRGFLEAGFDSLRAVELRNRLAAATGLRLPATLTFDHPSPDALARHLRSRLVTDEQAAPRPGFAELDGLEAAVRALPAGDPGRAGIAARLRDLLTELKNDAEPAAGDDDAVTAATLDELLDIVDDELRRS</sequence>
<dbReference type="InterPro" id="IPR014043">
    <property type="entry name" value="Acyl_transferase_dom"/>
</dbReference>
<dbReference type="eggNOG" id="COG3321">
    <property type="taxonomic scope" value="Bacteria"/>
</dbReference>
<dbReference type="CDD" id="cd08952">
    <property type="entry name" value="KR_1_SDR_x"/>
    <property type="match status" value="1"/>
</dbReference>
<dbReference type="Gene3D" id="6.10.140.1830">
    <property type="match status" value="1"/>
</dbReference>
<feature type="domain" description="Carrier" evidence="11">
    <location>
        <begin position="3343"/>
        <end position="3418"/>
    </location>
</feature>
<dbReference type="InterPro" id="IPR001227">
    <property type="entry name" value="Ac_transferase_dom_sf"/>
</dbReference>